<sequence length="190" mass="21031">MCGDGAGCVAMPQVAATLSITATNAATRENSTLPLLGASRKMEEGQLGKDSRECTQGIHEGEHKKTERKRKARRKRLPAFEDTCSSSFQNTDVAACKYRKSDLPVSDRRSGECSGAPSPGIAFAHGGNKHSHNPQDVNSRMFFPFNETLREQHSRCRLLGKRFYWSPPAPLPMIELFLHICSPSPLFRLN</sequence>
<comment type="caution">
    <text evidence="2">The sequence shown here is derived from an EMBL/GenBank/DDBJ whole genome shotgun (WGS) entry which is preliminary data.</text>
</comment>
<gene>
    <name evidence="2" type="ORF">EYF80_024697</name>
</gene>
<keyword evidence="3" id="KW-1185">Reference proteome</keyword>
<evidence type="ECO:0000313" key="3">
    <source>
        <dbReference type="Proteomes" id="UP000314294"/>
    </source>
</evidence>
<feature type="compositionally biased region" description="Basic and acidic residues" evidence="1">
    <location>
        <begin position="43"/>
        <end position="65"/>
    </location>
</feature>
<evidence type="ECO:0000256" key="1">
    <source>
        <dbReference type="SAM" id="MobiDB-lite"/>
    </source>
</evidence>
<name>A0A4Z2HGU4_9TELE</name>
<dbReference type="AlphaFoldDB" id="A0A4Z2HGU4"/>
<evidence type="ECO:0000313" key="2">
    <source>
        <dbReference type="EMBL" id="TNN65088.1"/>
    </source>
</evidence>
<protein>
    <submittedName>
        <fullName evidence="2">Uncharacterized protein</fullName>
    </submittedName>
</protein>
<organism evidence="2 3">
    <name type="scientific">Liparis tanakae</name>
    <name type="common">Tanaka's snailfish</name>
    <dbReference type="NCBI Taxonomy" id="230148"/>
    <lineage>
        <taxon>Eukaryota</taxon>
        <taxon>Metazoa</taxon>
        <taxon>Chordata</taxon>
        <taxon>Craniata</taxon>
        <taxon>Vertebrata</taxon>
        <taxon>Euteleostomi</taxon>
        <taxon>Actinopterygii</taxon>
        <taxon>Neopterygii</taxon>
        <taxon>Teleostei</taxon>
        <taxon>Neoteleostei</taxon>
        <taxon>Acanthomorphata</taxon>
        <taxon>Eupercaria</taxon>
        <taxon>Perciformes</taxon>
        <taxon>Cottioidei</taxon>
        <taxon>Cottales</taxon>
        <taxon>Liparidae</taxon>
        <taxon>Liparis</taxon>
    </lineage>
</organism>
<feature type="compositionally biased region" description="Basic residues" evidence="1">
    <location>
        <begin position="66"/>
        <end position="76"/>
    </location>
</feature>
<dbReference type="Proteomes" id="UP000314294">
    <property type="component" value="Unassembled WGS sequence"/>
</dbReference>
<proteinExistence type="predicted"/>
<dbReference type="EMBL" id="SRLO01000241">
    <property type="protein sequence ID" value="TNN65088.1"/>
    <property type="molecule type" value="Genomic_DNA"/>
</dbReference>
<accession>A0A4Z2HGU4</accession>
<reference evidence="2 3" key="1">
    <citation type="submission" date="2019-03" db="EMBL/GenBank/DDBJ databases">
        <title>First draft genome of Liparis tanakae, snailfish: a comprehensive survey of snailfish specific genes.</title>
        <authorList>
            <person name="Kim W."/>
            <person name="Song I."/>
            <person name="Jeong J.-H."/>
            <person name="Kim D."/>
            <person name="Kim S."/>
            <person name="Ryu S."/>
            <person name="Song J.Y."/>
            <person name="Lee S.K."/>
        </authorList>
    </citation>
    <scope>NUCLEOTIDE SEQUENCE [LARGE SCALE GENOMIC DNA]</scope>
    <source>
        <tissue evidence="2">Muscle</tissue>
    </source>
</reference>
<feature type="region of interest" description="Disordered" evidence="1">
    <location>
        <begin position="43"/>
        <end position="76"/>
    </location>
</feature>